<accession>A0AAV2FXI2</accession>
<organism evidence="1 2">
    <name type="scientific">Linum trigynum</name>
    <dbReference type="NCBI Taxonomy" id="586398"/>
    <lineage>
        <taxon>Eukaryota</taxon>
        <taxon>Viridiplantae</taxon>
        <taxon>Streptophyta</taxon>
        <taxon>Embryophyta</taxon>
        <taxon>Tracheophyta</taxon>
        <taxon>Spermatophyta</taxon>
        <taxon>Magnoliopsida</taxon>
        <taxon>eudicotyledons</taxon>
        <taxon>Gunneridae</taxon>
        <taxon>Pentapetalae</taxon>
        <taxon>rosids</taxon>
        <taxon>fabids</taxon>
        <taxon>Malpighiales</taxon>
        <taxon>Linaceae</taxon>
        <taxon>Linum</taxon>
    </lineage>
</organism>
<dbReference type="EMBL" id="OZ034820">
    <property type="protein sequence ID" value="CAL1402737.1"/>
    <property type="molecule type" value="Genomic_DNA"/>
</dbReference>
<sequence>MEQSTQLSAESCSRLLALWVELDLATETTGFDGDDWLRRKQRNEPTMMNRGGGIDGRGIMVVQQSGSQGQGMEIGWLRSLGIFYDV</sequence>
<evidence type="ECO:0000313" key="1">
    <source>
        <dbReference type="EMBL" id="CAL1402737.1"/>
    </source>
</evidence>
<protein>
    <submittedName>
        <fullName evidence="1">Uncharacterized protein</fullName>
    </submittedName>
</protein>
<dbReference type="Proteomes" id="UP001497516">
    <property type="component" value="Chromosome 7"/>
</dbReference>
<evidence type="ECO:0000313" key="2">
    <source>
        <dbReference type="Proteomes" id="UP001497516"/>
    </source>
</evidence>
<gene>
    <name evidence="1" type="ORF">LTRI10_LOCUS42716</name>
</gene>
<keyword evidence="2" id="KW-1185">Reference proteome</keyword>
<name>A0AAV2FXI2_9ROSI</name>
<dbReference type="AlphaFoldDB" id="A0AAV2FXI2"/>
<reference evidence="1 2" key="1">
    <citation type="submission" date="2024-04" db="EMBL/GenBank/DDBJ databases">
        <authorList>
            <person name="Fracassetti M."/>
        </authorList>
    </citation>
    <scope>NUCLEOTIDE SEQUENCE [LARGE SCALE GENOMIC DNA]</scope>
</reference>
<proteinExistence type="predicted"/>